<organism evidence="2 3">
    <name type="scientific">Drosophila simulans</name>
    <name type="common">Fruit fly</name>
    <dbReference type="NCBI Taxonomy" id="7240"/>
    <lineage>
        <taxon>Eukaryota</taxon>
        <taxon>Metazoa</taxon>
        <taxon>Ecdysozoa</taxon>
        <taxon>Arthropoda</taxon>
        <taxon>Hexapoda</taxon>
        <taxon>Insecta</taxon>
        <taxon>Pterygota</taxon>
        <taxon>Neoptera</taxon>
        <taxon>Endopterygota</taxon>
        <taxon>Diptera</taxon>
        <taxon>Brachycera</taxon>
        <taxon>Muscomorpha</taxon>
        <taxon>Ephydroidea</taxon>
        <taxon>Drosophilidae</taxon>
        <taxon>Drosophila</taxon>
        <taxon>Sophophora</taxon>
    </lineage>
</organism>
<gene>
    <name evidence="2" type="primary">Dsim\GD10368</name>
    <name evidence="2" type="ORF">Dsim_GD10368</name>
</gene>
<dbReference type="EMBL" id="CM000362">
    <property type="protein sequence ID" value="EDX05802.1"/>
    <property type="molecule type" value="Genomic_DNA"/>
</dbReference>
<reference evidence="2 3" key="1">
    <citation type="journal article" date="2007" name="Nature">
        <title>Evolution of genes and genomes on the Drosophila phylogeny.</title>
        <authorList>
            <consortium name="Drosophila 12 Genomes Consortium"/>
            <person name="Clark A.G."/>
            <person name="Eisen M.B."/>
            <person name="Smith D.R."/>
            <person name="Bergman C.M."/>
            <person name="Oliver B."/>
            <person name="Markow T.A."/>
            <person name="Kaufman T.C."/>
            <person name="Kellis M."/>
            <person name="Gelbart W."/>
            <person name="Iyer V.N."/>
            <person name="Pollard D.A."/>
            <person name="Sackton T.B."/>
            <person name="Larracuente A.M."/>
            <person name="Singh N.D."/>
            <person name="Abad J.P."/>
            <person name="Abt D.N."/>
            <person name="Adryan B."/>
            <person name="Aguade M."/>
            <person name="Akashi H."/>
            <person name="Anderson W.W."/>
            <person name="Aquadro C.F."/>
            <person name="Ardell D.H."/>
            <person name="Arguello R."/>
            <person name="Artieri C.G."/>
            <person name="Barbash D.A."/>
            <person name="Barker D."/>
            <person name="Barsanti P."/>
            <person name="Batterham P."/>
            <person name="Batzoglou S."/>
            <person name="Begun D."/>
            <person name="Bhutkar A."/>
            <person name="Blanco E."/>
            <person name="Bosak S.A."/>
            <person name="Bradley R.K."/>
            <person name="Brand A.D."/>
            <person name="Brent M.R."/>
            <person name="Brooks A.N."/>
            <person name="Brown R.H."/>
            <person name="Butlin R.K."/>
            <person name="Caggese C."/>
            <person name="Calvi B.R."/>
            <person name="Bernardo de Carvalho A."/>
            <person name="Caspi A."/>
            <person name="Castrezana S."/>
            <person name="Celniker S.E."/>
            <person name="Chang J.L."/>
            <person name="Chapple C."/>
            <person name="Chatterji S."/>
            <person name="Chinwalla A."/>
            <person name="Civetta A."/>
            <person name="Clifton S.W."/>
            <person name="Comeron J.M."/>
            <person name="Costello J.C."/>
            <person name="Coyne J.A."/>
            <person name="Daub J."/>
            <person name="David R.G."/>
            <person name="Delcher A.L."/>
            <person name="Delehaunty K."/>
            <person name="Do C.B."/>
            <person name="Ebling H."/>
            <person name="Edwards K."/>
            <person name="Eickbush T."/>
            <person name="Evans J.D."/>
            <person name="Filipski A."/>
            <person name="Findeiss S."/>
            <person name="Freyhult E."/>
            <person name="Fulton L."/>
            <person name="Fulton R."/>
            <person name="Garcia A.C."/>
            <person name="Gardiner A."/>
            <person name="Garfield D.A."/>
            <person name="Garvin B.E."/>
            <person name="Gibson G."/>
            <person name="Gilbert D."/>
            <person name="Gnerre S."/>
            <person name="Godfrey J."/>
            <person name="Good R."/>
            <person name="Gotea V."/>
            <person name="Gravely B."/>
            <person name="Greenberg A.J."/>
            <person name="Griffiths-Jones S."/>
            <person name="Gross S."/>
            <person name="Guigo R."/>
            <person name="Gustafson E.A."/>
            <person name="Haerty W."/>
            <person name="Hahn M.W."/>
            <person name="Halligan D.L."/>
            <person name="Halpern A.L."/>
            <person name="Halter G.M."/>
            <person name="Han M.V."/>
            <person name="Heger A."/>
            <person name="Hillier L."/>
            <person name="Hinrichs A.S."/>
            <person name="Holmes I."/>
            <person name="Hoskins R.A."/>
            <person name="Hubisz M.J."/>
            <person name="Hultmark D."/>
            <person name="Huntley M.A."/>
            <person name="Jaffe D.B."/>
            <person name="Jagadeeshan S."/>
            <person name="Jeck W.R."/>
            <person name="Johnson J."/>
            <person name="Jones C.D."/>
            <person name="Jordan W.C."/>
            <person name="Karpen G.H."/>
            <person name="Kataoka E."/>
            <person name="Keightley P.D."/>
            <person name="Kheradpour P."/>
            <person name="Kirkness E.F."/>
            <person name="Koerich L.B."/>
            <person name="Kristiansen K."/>
            <person name="Kudrna D."/>
            <person name="Kulathinal R.J."/>
            <person name="Kumar S."/>
            <person name="Kwok R."/>
            <person name="Lander E."/>
            <person name="Langley C.H."/>
            <person name="Lapoint R."/>
            <person name="Lazzaro B.P."/>
            <person name="Lee S.J."/>
            <person name="Levesque L."/>
            <person name="Li R."/>
            <person name="Lin C.F."/>
            <person name="Lin M.F."/>
            <person name="Lindblad-Toh K."/>
            <person name="Llopart A."/>
            <person name="Long M."/>
            <person name="Low L."/>
            <person name="Lozovsky E."/>
            <person name="Lu J."/>
            <person name="Luo M."/>
            <person name="Machado C.A."/>
            <person name="Makalowski W."/>
            <person name="Marzo M."/>
            <person name="Matsuda M."/>
            <person name="Matzkin L."/>
            <person name="McAllister B."/>
            <person name="McBride C.S."/>
            <person name="McKernan B."/>
            <person name="McKernan K."/>
            <person name="Mendez-Lago M."/>
            <person name="Minx P."/>
            <person name="Mollenhauer M.U."/>
            <person name="Montooth K."/>
            <person name="Mount S.M."/>
            <person name="Mu X."/>
            <person name="Myers E."/>
            <person name="Negre B."/>
            <person name="Newfeld S."/>
            <person name="Nielsen R."/>
            <person name="Noor M.A."/>
            <person name="O'Grady P."/>
            <person name="Pachter L."/>
            <person name="Papaceit M."/>
            <person name="Parisi M.J."/>
            <person name="Parisi M."/>
            <person name="Parts L."/>
            <person name="Pedersen J.S."/>
            <person name="Pesole G."/>
            <person name="Phillippy A.M."/>
            <person name="Ponting C.P."/>
            <person name="Pop M."/>
            <person name="Porcelli D."/>
            <person name="Powell J.R."/>
            <person name="Prohaska S."/>
            <person name="Pruitt K."/>
            <person name="Puig M."/>
            <person name="Quesneville H."/>
            <person name="Ram K.R."/>
            <person name="Rand D."/>
            <person name="Rasmussen M.D."/>
            <person name="Reed L.K."/>
            <person name="Reenan R."/>
            <person name="Reily A."/>
            <person name="Remington K.A."/>
            <person name="Rieger T.T."/>
            <person name="Ritchie M.G."/>
            <person name="Robin C."/>
            <person name="Rogers Y.H."/>
            <person name="Rohde C."/>
            <person name="Rozas J."/>
            <person name="Rubenfield M.J."/>
            <person name="Ruiz A."/>
            <person name="Russo S."/>
            <person name="Salzberg S.L."/>
            <person name="Sanchez-Gracia A."/>
            <person name="Saranga D.J."/>
            <person name="Sato H."/>
            <person name="Schaeffer S.W."/>
            <person name="Schatz M.C."/>
            <person name="Schlenke T."/>
            <person name="Schwartz R."/>
            <person name="Segarra C."/>
            <person name="Singh R.S."/>
            <person name="Sirot L."/>
            <person name="Sirota M."/>
            <person name="Sisneros N.B."/>
            <person name="Smith C.D."/>
            <person name="Smith T.F."/>
            <person name="Spieth J."/>
            <person name="Stage D.E."/>
            <person name="Stark A."/>
            <person name="Stephan W."/>
            <person name="Strausberg R.L."/>
            <person name="Strempel S."/>
            <person name="Sturgill D."/>
            <person name="Sutton G."/>
            <person name="Sutton G.G."/>
            <person name="Tao W."/>
            <person name="Teichmann S."/>
            <person name="Tobari Y.N."/>
            <person name="Tomimura Y."/>
            <person name="Tsolas J.M."/>
            <person name="Valente V.L."/>
            <person name="Venter E."/>
            <person name="Venter J.C."/>
            <person name="Vicario S."/>
            <person name="Vieira F.G."/>
            <person name="Vilella A.J."/>
            <person name="Villasante A."/>
            <person name="Walenz B."/>
            <person name="Wang J."/>
            <person name="Wasserman M."/>
            <person name="Watts T."/>
            <person name="Wilson D."/>
            <person name="Wilson R.K."/>
            <person name="Wing R.A."/>
            <person name="Wolfner M.F."/>
            <person name="Wong A."/>
            <person name="Wong G.K."/>
            <person name="Wu C.I."/>
            <person name="Wu G."/>
            <person name="Yamamoto D."/>
            <person name="Yang H.P."/>
            <person name="Yang S.P."/>
            <person name="Yorke J.A."/>
            <person name="Yoshida K."/>
            <person name="Zdobnov E."/>
            <person name="Zhang P."/>
            <person name="Zhang Y."/>
            <person name="Zimin A.V."/>
            <person name="Baldwin J."/>
            <person name="Abdouelleil A."/>
            <person name="Abdulkadir J."/>
            <person name="Abebe A."/>
            <person name="Abera B."/>
            <person name="Abreu J."/>
            <person name="Acer S.C."/>
            <person name="Aftuck L."/>
            <person name="Alexander A."/>
            <person name="An P."/>
            <person name="Anderson E."/>
            <person name="Anderson S."/>
            <person name="Arachi H."/>
            <person name="Azer M."/>
            <person name="Bachantsang P."/>
            <person name="Barry A."/>
            <person name="Bayul T."/>
            <person name="Berlin A."/>
            <person name="Bessette D."/>
            <person name="Bloom T."/>
            <person name="Blye J."/>
            <person name="Boguslavskiy L."/>
            <person name="Bonnet C."/>
            <person name="Boukhgalter B."/>
            <person name="Bourzgui I."/>
            <person name="Brown A."/>
            <person name="Cahill P."/>
            <person name="Channer S."/>
            <person name="Cheshatsang Y."/>
            <person name="Chuda L."/>
            <person name="Citroen M."/>
            <person name="Collymore A."/>
            <person name="Cooke P."/>
            <person name="Costello M."/>
            <person name="D'Aco K."/>
            <person name="Daza R."/>
            <person name="De Haan G."/>
            <person name="DeGray S."/>
            <person name="DeMaso C."/>
            <person name="Dhargay N."/>
            <person name="Dooley K."/>
            <person name="Dooley E."/>
            <person name="Doricent M."/>
            <person name="Dorje P."/>
            <person name="Dorjee K."/>
            <person name="Dupes A."/>
            <person name="Elong R."/>
            <person name="Falk J."/>
            <person name="Farina A."/>
            <person name="Faro S."/>
            <person name="Ferguson D."/>
            <person name="Fisher S."/>
            <person name="Foley C.D."/>
            <person name="Franke A."/>
            <person name="Friedrich D."/>
            <person name="Gadbois L."/>
            <person name="Gearin G."/>
            <person name="Gearin C.R."/>
            <person name="Giannoukos G."/>
            <person name="Goode T."/>
            <person name="Graham J."/>
            <person name="Grandbois E."/>
            <person name="Grewal S."/>
            <person name="Gyaltsen K."/>
            <person name="Hafez N."/>
            <person name="Hagos B."/>
            <person name="Hall J."/>
            <person name="Henson C."/>
            <person name="Hollinger A."/>
            <person name="Honan T."/>
            <person name="Huard M.D."/>
            <person name="Hughes L."/>
            <person name="Hurhula B."/>
            <person name="Husby M.E."/>
            <person name="Kamat A."/>
            <person name="Kanga B."/>
            <person name="Kashin S."/>
            <person name="Khazanovich D."/>
            <person name="Kisner P."/>
            <person name="Lance K."/>
            <person name="Lara M."/>
            <person name="Lee W."/>
            <person name="Lennon N."/>
            <person name="Letendre F."/>
            <person name="LeVine R."/>
            <person name="Lipovsky A."/>
            <person name="Liu X."/>
            <person name="Liu J."/>
            <person name="Liu S."/>
            <person name="Lokyitsang T."/>
            <person name="Lokyitsang Y."/>
            <person name="Lubonja R."/>
            <person name="Lui A."/>
            <person name="MacDonald P."/>
            <person name="Magnisalis V."/>
            <person name="Maru K."/>
            <person name="Matthews C."/>
            <person name="McCusker W."/>
            <person name="McDonough S."/>
            <person name="Mehta T."/>
            <person name="Meldrim J."/>
            <person name="Meneus L."/>
            <person name="Mihai O."/>
            <person name="Mihalev A."/>
            <person name="Mihova T."/>
            <person name="Mittelman R."/>
            <person name="Mlenga V."/>
            <person name="Montmayeur A."/>
            <person name="Mulrain L."/>
            <person name="Navidi A."/>
            <person name="Naylor J."/>
            <person name="Negash T."/>
            <person name="Nguyen T."/>
            <person name="Nguyen N."/>
            <person name="Nicol R."/>
            <person name="Norbu C."/>
            <person name="Norbu N."/>
            <person name="Novod N."/>
            <person name="O'Neill B."/>
            <person name="Osman S."/>
            <person name="Markiewicz E."/>
            <person name="Oyono O.L."/>
            <person name="Patti C."/>
            <person name="Phunkhang P."/>
            <person name="Pierre F."/>
            <person name="Priest M."/>
            <person name="Raghuraman S."/>
            <person name="Rege F."/>
            <person name="Reyes R."/>
            <person name="Rise C."/>
            <person name="Rogov P."/>
            <person name="Ross K."/>
            <person name="Ryan E."/>
            <person name="Settipalli S."/>
            <person name="Shea T."/>
            <person name="Sherpa N."/>
            <person name="Shi L."/>
            <person name="Shih D."/>
            <person name="Sparrow T."/>
            <person name="Spaulding J."/>
            <person name="Stalker J."/>
            <person name="Stange-Thomann N."/>
            <person name="Stavropoulos S."/>
            <person name="Stone C."/>
            <person name="Strader C."/>
            <person name="Tesfaye S."/>
            <person name="Thomson T."/>
            <person name="Thoulutsang Y."/>
            <person name="Thoulutsang D."/>
            <person name="Topham K."/>
            <person name="Topping I."/>
            <person name="Tsamla T."/>
            <person name="Vassiliev H."/>
            <person name="Vo A."/>
            <person name="Wangchuk T."/>
            <person name="Wangdi T."/>
            <person name="Weiand M."/>
            <person name="Wilkinson J."/>
            <person name="Wilson A."/>
            <person name="Yadav S."/>
            <person name="Young G."/>
            <person name="Yu Q."/>
            <person name="Zembek L."/>
            <person name="Zhong D."/>
            <person name="Zimmer A."/>
            <person name="Zwirko Z."/>
            <person name="Jaffe D.B."/>
            <person name="Alvarez P."/>
            <person name="Brockman W."/>
            <person name="Butler J."/>
            <person name="Chin C."/>
            <person name="Gnerre S."/>
            <person name="Grabherr M."/>
            <person name="Kleber M."/>
            <person name="Mauceli E."/>
            <person name="MacCallum I."/>
        </authorList>
    </citation>
    <scope>NUCLEOTIDE SEQUENCE [LARGE SCALE GENOMIC DNA]</scope>
    <source>
        <strain evidence="3">white501</strain>
    </source>
</reference>
<dbReference type="AlphaFoldDB" id="B4QC30"/>
<dbReference type="Proteomes" id="UP000000304">
    <property type="component" value="Chromosome 2R"/>
</dbReference>
<evidence type="ECO:0000313" key="3">
    <source>
        <dbReference type="Proteomes" id="UP000000304"/>
    </source>
</evidence>
<proteinExistence type="predicted"/>
<dbReference type="HOGENOM" id="CLU_2335865_0_0_1"/>
<evidence type="ECO:0000256" key="1">
    <source>
        <dbReference type="SAM" id="MobiDB-lite"/>
    </source>
</evidence>
<feature type="region of interest" description="Disordered" evidence="1">
    <location>
        <begin position="74"/>
        <end position="98"/>
    </location>
</feature>
<protein>
    <submittedName>
        <fullName evidence="2">GD10368</fullName>
    </submittedName>
</protein>
<accession>B4QC30</accession>
<keyword evidence="3" id="KW-1185">Reference proteome</keyword>
<sequence>MEVVPSAEENTQSRMAENSLVLSRREWRALWGGIDSASRAYEAGTLLDLGCRSMRHRLLHGVRWFETLRRESAVSNFQTQPRDQEGNQQRTVSRNSLE</sequence>
<name>B4QC30_DROSI</name>
<evidence type="ECO:0000313" key="2">
    <source>
        <dbReference type="EMBL" id="EDX05802.1"/>
    </source>
</evidence>